<dbReference type="PROSITE" id="PS51318">
    <property type="entry name" value="TAT"/>
    <property type="match status" value="1"/>
</dbReference>
<evidence type="ECO:0000313" key="1">
    <source>
        <dbReference type="EMBL" id="MCW1884626.1"/>
    </source>
</evidence>
<protein>
    <recommendedName>
        <fullName evidence="3">HEAT repeat domain-containing protein</fullName>
    </recommendedName>
</protein>
<name>A0ABT3FM30_9BACT</name>
<sequence>MKLSRRSLVILSGIACVAVAGWSGYRAERWAMSAAGAPQRSVGMMVKRLVTPAAKLAGVDRLEELRQSVGRQYPTSAEISGLWSVVRGFSLEEVKSALDSLPEPGSPGQLVNEVIADMLHYRWAQLDPQAAAVAAVNAASAHSERRFLPYAVLAAWAQSDPDAAIRWARESGDPYAKNAAMNLAAMQWVAADPATALSRARSGYPEAARGVTRSLIDKLSTTPESRQQLFTILTPEDLGDLEPEVLSRLALELGRIEPGRMEELVAELSQAGWTEERIQKVREGSQRYGYSYEEPETDIANTGSGKTDGARRLKYPSWVLDHPQQALEWAESRGDAEIVSSTVESLSGRLLQSSWSPGQDQQRQWVTSIRKQYTVWERMDGEAARTWLEDMPADMKKIINAPQDDAAR</sequence>
<gene>
    <name evidence="1" type="ORF">OKA04_07765</name>
</gene>
<dbReference type="EMBL" id="JAPDDS010000003">
    <property type="protein sequence ID" value="MCW1884626.1"/>
    <property type="molecule type" value="Genomic_DNA"/>
</dbReference>
<reference evidence="1 2" key="1">
    <citation type="submission" date="2022-10" db="EMBL/GenBank/DDBJ databases">
        <title>Luteolibacter flavescens strain MCCC 1K03193, whole genome shotgun sequencing project.</title>
        <authorList>
            <person name="Zhao G."/>
            <person name="Shen L."/>
        </authorList>
    </citation>
    <scope>NUCLEOTIDE SEQUENCE [LARGE SCALE GENOMIC DNA]</scope>
    <source>
        <strain evidence="1 2">MCCC 1K03193</strain>
    </source>
</reference>
<proteinExistence type="predicted"/>
<keyword evidence="2" id="KW-1185">Reference proteome</keyword>
<comment type="caution">
    <text evidence="1">The sequence shown here is derived from an EMBL/GenBank/DDBJ whole genome shotgun (WGS) entry which is preliminary data.</text>
</comment>
<dbReference type="Proteomes" id="UP001207930">
    <property type="component" value="Unassembled WGS sequence"/>
</dbReference>
<dbReference type="InterPro" id="IPR006311">
    <property type="entry name" value="TAT_signal"/>
</dbReference>
<organism evidence="1 2">
    <name type="scientific">Luteolibacter flavescens</name>
    <dbReference type="NCBI Taxonomy" id="1859460"/>
    <lineage>
        <taxon>Bacteria</taxon>
        <taxon>Pseudomonadati</taxon>
        <taxon>Verrucomicrobiota</taxon>
        <taxon>Verrucomicrobiia</taxon>
        <taxon>Verrucomicrobiales</taxon>
        <taxon>Verrucomicrobiaceae</taxon>
        <taxon>Luteolibacter</taxon>
    </lineage>
</organism>
<dbReference type="RefSeq" id="WP_264500583.1">
    <property type="nucleotide sequence ID" value="NZ_JAPDDS010000003.1"/>
</dbReference>
<evidence type="ECO:0000313" key="2">
    <source>
        <dbReference type="Proteomes" id="UP001207930"/>
    </source>
</evidence>
<evidence type="ECO:0008006" key="3">
    <source>
        <dbReference type="Google" id="ProtNLM"/>
    </source>
</evidence>
<accession>A0ABT3FM30</accession>